<evidence type="ECO:0000256" key="7">
    <source>
        <dbReference type="ARBA" id="ARBA00029745"/>
    </source>
</evidence>
<keyword evidence="5" id="KW-0501">Molybdenum cofactor biosynthesis</keyword>
<name>A0ABZ0I6D1_9GAMM</name>
<evidence type="ECO:0000313" key="13">
    <source>
        <dbReference type="Proteomes" id="UP001626537"/>
    </source>
</evidence>
<dbReference type="InterPro" id="IPR003448">
    <property type="entry name" value="Mopterin_biosynth_MoaE"/>
</dbReference>
<dbReference type="SUPFAM" id="SSF54690">
    <property type="entry name" value="Molybdopterin synthase subunit MoaE"/>
    <property type="match status" value="1"/>
</dbReference>
<dbReference type="Gene3D" id="3.90.1170.40">
    <property type="entry name" value="Molybdopterin biosynthesis MoaE subunit"/>
    <property type="match status" value="1"/>
</dbReference>
<dbReference type="RefSeq" id="WP_407348689.1">
    <property type="nucleotide sequence ID" value="NZ_CP136864.1"/>
</dbReference>
<proteinExistence type="inferred from homology"/>
<gene>
    <name evidence="12" type="ORF">R0135_02505</name>
</gene>
<evidence type="ECO:0000256" key="11">
    <source>
        <dbReference type="ARBA" id="ARBA00049878"/>
    </source>
</evidence>
<comment type="subunit">
    <text evidence="6">Heterotetramer of 2 MoaD subunits and 2 MoaE subunits. Also stable as homodimer. The enzyme changes between these two forms during catalysis.</text>
</comment>
<evidence type="ECO:0000256" key="2">
    <source>
        <dbReference type="ARBA" id="ARBA00005426"/>
    </source>
</evidence>
<evidence type="ECO:0000256" key="10">
    <source>
        <dbReference type="ARBA" id="ARBA00032474"/>
    </source>
</evidence>
<dbReference type="EC" id="2.8.1.12" evidence="3"/>
<organism evidence="12 13">
    <name type="scientific">Congregibacter variabilis</name>
    <dbReference type="NCBI Taxonomy" id="3081200"/>
    <lineage>
        <taxon>Bacteria</taxon>
        <taxon>Pseudomonadati</taxon>
        <taxon>Pseudomonadota</taxon>
        <taxon>Gammaproteobacteria</taxon>
        <taxon>Cellvibrionales</taxon>
        <taxon>Halieaceae</taxon>
        <taxon>Congregibacter</taxon>
    </lineage>
</organism>
<comment type="catalytic activity">
    <reaction evidence="11">
        <text>2 [molybdopterin-synthase sulfur-carrier protein]-C-terminal-Gly-aminoethanethioate + cyclic pyranopterin phosphate + H2O = molybdopterin + 2 [molybdopterin-synthase sulfur-carrier protein]-C-terminal Gly-Gly + 2 H(+)</text>
        <dbReference type="Rhea" id="RHEA:26333"/>
        <dbReference type="Rhea" id="RHEA-COMP:12202"/>
        <dbReference type="Rhea" id="RHEA-COMP:19907"/>
        <dbReference type="ChEBI" id="CHEBI:15377"/>
        <dbReference type="ChEBI" id="CHEBI:15378"/>
        <dbReference type="ChEBI" id="CHEBI:58698"/>
        <dbReference type="ChEBI" id="CHEBI:59648"/>
        <dbReference type="ChEBI" id="CHEBI:90778"/>
        <dbReference type="ChEBI" id="CHEBI:232372"/>
        <dbReference type="EC" id="2.8.1.12"/>
    </reaction>
</comment>
<evidence type="ECO:0000256" key="4">
    <source>
        <dbReference type="ARBA" id="ARBA00013858"/>
    </source>
</evidence>
<keyword evidence="13" id="KW-1185">Reference proteome</keyword>
<evidence type="ECO:0000256" key="9">
    <source>
        <dbReference type="ARBA" id="ARBA00030781"/>
    </source>
</evidence>
<protein>
    <recommendedName>
        <fullName evidence="4">Molybdopterin synthase catalytic subunit</fullName>
        <ecNumber evidence="3">2.8.1.12</ecNumber>
    </recommendedName>
    <alternativeName>
        <fullName evidence="9">MPT synthase subunit 2</fullName>
    </alternativeName>
    <alternativeName>
        <fullName evidence="7">Molybdenum cofactor biosynthesis protein E</fullName>
    </alternativeName>
    <alternativeName>
        <fullName evidence="8">Molybdopterin-converting factor large subunit</fullName>
    </alternativeName>
    <alternativeName>
        <fullName evidence="10">Molybdopterin-converting factor subunit 2</fullName>
    </alternativeName>
</protein>
<dbReference type="EMBL" id="CP136864">
    <property type="protein sequence ID" value="WOJ94050.1"/>
    <property type="molecule type" value="Genomic_DNA"/>
</dbReference>
<evidence type="ECO:0000313" key="12">
    <source>
        <dbReference type="EMBL" id="WOJ94050.1"/>
    </source>
</evidence>
<evidence type="ECO:0000256" key="3">
    <source>
        <dbReference type="ARBA" id="ARBA00011950"/>
    </source>
</evidence>
<evidence type="ECO:0000256" key="8">
    <source>
        <dbReference type="ARBA" id="ARBA00030407"/>
    </source>
</evidence>
<sequence length="152" mass="16754">MFSVNISKEPLDVSSLMQNFPRSADETGAVATFTGFVRGDGISALTLEHYPGMTEQSILDSIHSAARRWPVQAVQVEHRVGELAAGDPIVWVAVGSGHRAAAFSACEFVMDYLKVSAPLWKRERDLQGNWHWVDAKSTDQDRAKRWGRGAIA</sequence>
<dbReference type="CDD" id="cd00756">
    <property type="entry name" value="MoaE"/>
    <property type="match status" value="1"/>
</dbReference>
<evidence type="ECO:0000256" key="6">
    <source>
        <dbReference type="ARBA" id="ARBA00026066"/>
    </source>
</evidence>
<evidence type="ECO:0000256" key="1">
    <source>
        <dbReference type="ARBA" id="ARBA00005046"/>
    </source>
</evidence>
<comment type="similarity">
    <text evidence="2">Belongs to the MoaE family.</text>
</comment>
<dbReference type="PANTHER" id="PTHR23404">
    <property type="entry name" value="MOLYBDOPTERIN SYNTHASE RELATED"/>
    <property type="match status" value="1"/>
</dbReference>
<comment type="pathway">
    <text evidence="1">Cofactor biosynthesis; molybdopterin biosynthesis.</text>
</comment>
<reference evidence="12 13" key="1">
    <citation type="submission" date="2023-10" db="EMBL/GenBank/DDBJ databases">
        <title>Two novel species belonging to the OM43/NOR5 clade.</title>
        <authorList>
            <person name="Park M."/>
        </authorList>
    </citation>
    <scope>NUCLEOTIDE SEQUENCE [LARGE SCALE GENOMIC DNA]</scope>
    <source>
        <strain evidence="12 13">IMCC43200</strain>
    </source>
</reference>
<dbReference type="Pfam" id="PF02391">
    <property type="entry name" value="MoaE"/>
    <property type="match status" value="1"/>
</dbReference>
<evidence type="ECO:0000256" key="5">
    <source>
        <dbReference type="ARBA" id="ARBA00023150"/>
    </source>
</evidence>
<dbReference type="InterPro" id="IPR036563">
    <property type="entry name" value="MoaE_sf"/>
</dbReference>
<dbReference type="Proteomes" id="UP001626537">
    <property type="component" value="Chromosome"/>
</dbReference>
<accession>A0ABZ0I6D1</accession>